<evidence type="ECO:0000256" key="1">
    <source>
        <dbReference type="ARBA" id="ARBA00022801"/>
    </source>
</evidence>
<proteinExistence type="predicted"/>
<gene>
    <name evidence="5" type="ORF">CNX65_04860</name>
</gene>
<dbReference type="RefSeq" id="WP_096491689.1">
    <property type="nucleotide sequence ID" value="NZ_CP023445.1"/>
</dbReference>
<dbReference type="PANTHER" id="PTHR45766">
    <property type="entry name" value="DNA ANNEALING HELICASE AND ENDONUCLEASE ZRANB3 FAMILY MEMBER"/>
    <property type="match status" value="1"/>
</dbReference>
<dbReference type="GO" id="GO:0003677">
    <property type="term" value="F:DNA binding"/>
    <property type="evidence" value="ECO:0007669"/>
    <property type="project" value="InterPro"/>
</dbReference>
<dbReference type="InterPro" id="IPR014001">
    <property type="entry name" value="Helicase_ATP-bd"/>
</dbReference>
<sequence>MGRKLAIGSLVTYQGGPGVGRVGELEDGRVRVDFFESVARPVVDSTWVATADCRAVTLQPETRVYWQNPDTLVWRAGRIANERPGGYFVHFPNSNYDFPLPESQLRPRWDRPVADPAEVLGVGGHESGFFRNTRLPFVRGLVEQRGASASTDCFLSSAAELYPHQVNAALTVLSDPVQRYLLADEVGLGKTVEAGFIVRQVLIDNPRARIVVLTPSTLRRQWMQELTSKFFIDDFKLTATVKFTSHETPEKWQAYQGWDLVVVDEAHRLAQVNDPSEGDYRALAELAHSAERLLLLSATPATSNYTTQLALLHLLDPKIYSWRARERFHTIYERRTRLADSVYGLDPDYTYLLPSSIEEIRELLTGEDQRFEELGTSILDLLDENEELRADASEADLTRCVGALRAHISETYRLHRRVLRNRRENALTEDAETGLLPYEVRGREAPARVVLDASAHAVTESAVVQWAFRVANHLLDSAVPAADTAYGDVLAVLASRAGVVAADLVNTLRWRLDSDLRAADRAGLTPDERNRLRAAPVLDLELDVLAELEQSLDDADEQDSSLEALMRLLAKALNGHQRAVVFCGAGSLAGIVAARLRKSFSKLDVGEHTTAVGAESSHEAVDRWSAPFKPTSPVRVLVADNSAEDGLNLQLAEAAFHLRLPWSPNEVEQRLGRLDRYRGAESVAQSRPARQFRISSQAGDDTFAEAWCATLLNGYGVFTDSISTLQEGVAEGLSEVWTAALESGPAGLRETEKSVHERLVNARREIDKMDMLESIHQNALHAAGTAQALSEFETHWGKWQGALLDYASGTGGGLGIRRSEQGSGANTVNVFDVRNSQPLMDPQRWSNIRSRMSIDMASGMFNRSAALRNAGTRLFRAGNPLVDALASSARNDDRGQATAFARRDPHLRGAPEPYFGFDYVVEADITEALSLVEESPSAALALRRQADQVLRPFMVQVWINANTGAPVSDRGQRRWLDEPYAKNRDRNYSKEKIQDLFAVFGGEGEFFQATKVAEGISREHMTEVTNLAARCEEARTAAEERIAVMRAQAEARQAAGHLVTDNESHLLSTDITAALSSGLTKPSVRLTAAICVVRVSGAHRAR</sequence>
<dbReference type="EMBL" id="CP023445">
    <property type="protein sequence ID" value="ATE52697.1"/>
    <property type="molecule type" value="Genomic_DNA"/>
</dbReference>
<dbReference type="Pfam" id="PF00271">
    <property type="entry name" value="Helicase_C"/>
    <property type="match status" value="1"/>
</dbReference>
<dbReference type="GO" id="GO:0016787">
    <property type="term" value="F:hydrolase activity"/>
    <property type="evidence" value="ECO:0007669"/>
    <property type="project" value="UniProtKB-KW"/>
</dbReference>
<dbReference type="PANTHER" id="PTHR45766:SF6">
    <property type="entry name" value="SWI_SNF-RELATED MATRIX-ASSOCIATED ACTIN-DEPENDENT REGULATOR OF CHROMATIN SUBFAMILY A-LIKE PROTEIN 1"/>
    <property type="match status" value="1"/>
</dbReference>
<dbReference type="SMART" id="SM00487">
    <property type="entry name" value="DEXDc"/>
    <property type="match status" value="1"/>
</dbReference>
<dbReference type="InterPro" id="IPR038718">
    <property type="entry name" value="SNF2-like_sf"/>
</dbReference>
<organism evidence="5 6">
    <name type="scientific">Actinosynnema pretiosum</name>
    <dbReference type="NCBI Taxonomy" id="42197"/>
    <lineage>
        <taxon>Bacteria</taxon>
        <taxon>Bacillati</taxon>
        <taxon>Actinomycetota</taxon>
        <taxon>Actinomycetes</taxon>
        <taxon>Pseudonocardiales</taxon>
        <taxon>Pseudonocardiaceae</taxon>
        <taxon>Actinosynnema</taxon>
    </lineage>
</organism>
<dbReference type="Gene3D" id="3.40.50.300">
    <property type="entry name" value="P-loop containing nucleotide triphosphate hydrolases"/>
    <property type="match status" value="1"/>
</dbReference>
<dbReference type="SUPFAM" id="SSF52540">
    <property type="entry name" value="P-loop containing nucleoside triphosphate hydrolases"/>
    <property type="match status" value="2"/>
</dbReference>
<feature type="coiled-coil region" evidence="2">
    <location>
        <begin position="538"/>
        <end position="565"/>
    </location>
</feature>
<feature type="domain" description="Helicase C-terminal" evidence="4">
    <location>
        <begin position="547"/>
        <end position="730"/>
    </location>
</feature>
<feature type="domain" description="Helicase ATP-binding" evidence="3">
    <location>
        <begin position="171"/>
        <end position="318"/>
    </location>
</feature>
<evidence type="ECO:0000313" key="5">
    <source>
        <dbReference type="EMBL" id="ATE52697.1"/>
    </source>
</evidence>
<evidence type="ECO:0000259" key="4">
    <source>
        <dbReference type="PROSITE" id="PS51194"/>
    </source>
</evidence>
<dbReference type="InterPro" id="IPR027417">
    <property type="entry name" value="P-loop_NTPase"/>
</dbReference>
<evidence type="ECO:0000259" key="3">
    <source>
        <dbReference type="PROSITE" id="PS51192"/>
    </source>
</evidence>
<reference evidence="5" key="1">
    <citation type="submission" date="2017-09" db="EMBL/GenBank/DDBJ databases">
        <title>Complete Genome Sequence of ansamitocin-producing Bacterium Actinosynnema pretiosum X47.</title>
        <authorList>
            <person name="Cao G."/>
            <person name="Zong G."/>
            <person name="Zhong C."/>
            <person name="Fu J."/>
        </authorList>
    </citation>
    <scope>NUCLEOTIDE SEQUENCE [LARGE SCALE GENOMIC DNA]</scope>
    <source>
        <strain evidence="5">X47</strain>
    </source>
</reference>
<evidence type="ECO:0000313" key="6">
    <source>
        <dbReference type="Proteomes" id="UP000218505"/>
    </source>
</evidence>
<dbReference type="InterPro" id="IPR006935">
    <property type="entry name" value="Helicase/UvrB_N"/>
</dbReference>
<dbReference type="KEGG" id="apre:CNX65_04860"/>
<evidence type="ECO:0000256" key="2">
    <source>
        <dbReference type="SAM" id="Coils"/>
    </source>
</evidence>
<dbReference type="NCBIfam" id="NF041062">
    <property type="entry name" value="DpdE"/>
    <property type="match status" value="1"/>
</dbReference>
<dbReference type="PROSITE" id="PS51192">
    <property type="entry name" value="HELICASE_ATP_BIND_1"/>
    <property type="match status" value="1"/>
</dbReference>
<dbReference type="AlphaFoldDB" id="A0A290Z126"/>
<dbReference type="InterPro" id="IPR001650">
    <property type="entry name" value="Helicase_C-like"/>
</dbReference>
<accession>A0A290Z126</accession>
<protein>
    <submittedName>
        <fullName evidence="5">Restriction endonuclease subunit R</fullName>
    </submittedName>
</protein>
<name>A0A290Z126_9PSEU</name>
<keyword evidence="1" id="KW-0378">Hydrolase</keyword>
<keyword evidence="6" id="KW-1185">Reference proteome</keyword>
<dbReference type="Pfam" id="PF04851">
    <property type="entry name" value="ResIII"/>
    <property type="match status" value="1"/>
</dbReference>
<keyword evidence="5" id="KW-0255">Endonuclease</keyword>
<keyword evidence="5" id="KW-0540">Nuclease</keyword>
<keyword evidence="2" id="KW-0175">Coiled coil</keyword>
<dbReference type="GO" id="GO:0004519">
    <property type="term" value="F:endonuclease activity"/>
    <property type="evidence" value="ECO:0007669"/>
    <property type="project" value="UniProtKB-KW"/>
</dbReference>
<dbReference type="Proteomes" id="UP000218505">
    <property type="component" value="Chromosome"/>
</dbReference>
<dbReference type="PROSITE" id="PS51194">
    <property type="entry name" value="HELICASE_CTER"/>
    <property type="match status" value="1"/>
</dbReference>
<dbReference type="GO" id="GO:0005524">
    <property type="term" value="F:ATP binding"/>
    <property type="evidence" value="ECO:0007669"/>
    <property type="project" value="InterPro"/>
</dbReference>
<dbReference type="Gene3D" id="3.40.50.10810">
    <property type="entry name" value="Tandem AAA-ATPase domain"/>
    <property type="match status" value="1"/>
</dbReference>